<dbReference type="Pfam" id="PF00271">
    <property type="entry name" value="Helicase_C"/>
    <property type="match status" value="1"/>
</dbReference>
<evidence type="ECO:0000256" key="5">
    <source>
        <dbReference type="ARBA" id="ARBA00022840"/>
    </source>
</evidence>
<feature type="region of interest" description="Disordered" evidence="8">
    <location>
        <begin position="422"/>
        <end position="533"/>
    </location>
</feature>
<dbReference type="PANTHER" id="PTHR47963:SF8">
    <property type="entry name" value="ATP-DEPENDENT RNA HELICASE DEAD"/>
    <property type="match status" value="1"/>
</dbReference>
<protein>
    <recommendedName>
        <fullName evidence="1">RNA helicase</fullName>
        <ecNumber evidence="1">3.6.4.13</ecNumber>
    </recommendedName>
</protein>
<dbReference type="GO" id="GO:0003724">
    <property type="term" value="F:RNA helicase activity"/>
    <property type="evidence" value="ECO:0007669"/>
    <property type="project" value="UniProtKB-EC"/>
</dbReference>
<dbReference type="SUPFAM" id="SSF52540">
    <property type="entry name" value="P-loop containing nucleoside triphosphate hydrolases"/>
    <property type="match status" value="1"/>
</dbReference>
<dbReference type="RefSeq" id="WP_279673626.1">
    <property type="nucleotide sequence ID" value="NZ_CP122562.1"/>
</dbReference>
<organism evidence="12 13">
    <name type="scientific">Auritidibacter ignavus</name>
    <dbReference type="NCBI Taxonomy" id="678932"/>
    <lineage>
        <taxon>Bacteria</taxon>
        <taxon>Bacillati</taxon>
        <taxon>Actinomycetota</taxon>
        <taxon>Actinomycetes</taxon>
        <taxon>Micrococcales</taxon>
        <taxon>Micrococcaceae</taxon>
        <taxon>Auritidibacter</taxon>
    </lineage>
</organism>
<feature type="compositionally biased region" description="Basic and acidic residues" evidence="8">
    <location>
        <begin position="442"/>
        <end position="459"/>
    </location>
</feature>
<evidence type="ECO:0000256" key="4">
    <source>
        <dbReference type="ARBA" id="ARBA00022806"/>
    </source>
</evidence>
<evidence type="ECO:0000313" key="13">
    <source>
        <dbReference type="Proteomes" id="UP001224674"/>
    </source>
</evidence>
<sequence length="533" mass="58807">MSDSLHQQPAVNQADPDDQLVSDTSPHGSTSDKTFADFGLRDDMVQALVAKGIISPFPIQAMTLPIALAGQDIIAQAKTGTGKTLGFGLPVLERVIGPDEPGSDSLPSSGAPQALVIVPTRELATQVGEDLGLAASRRSVRVTTIYGGRAYEPQVDELNRGTEVVVGTPGRLIDLMRQRHLSFDHVQTVVLDEADEMLDLGFLPDVETLLQAVPNKRQTMLFSATMPGPVVAMARRFMTHPTHIRAEDPDDTQATKKDIRQLIYRAHHLDKDELIARVLQARERGRTIIFTRTKRAAARLTDELTRRGFAAGAIHGDLGQGAREQALRAFRNEKIDVLVATDVAARGIDVDDVTHVINFQCPEDEKTYLHRIGRTGRAGHKGTAVTLVDWEDIPQWKLIAASLGLDQTEPIETYSASPHLFEDLDIPEGTKGKLPKSQRTHAGLDAEDREDLGGKDSRSRSRNGRQHRRGRSRRRSAGHQQDQSQERSSSSKHKAQAKKASGSSRRRQRTRRKNGKVVSSRRKQSTNQQNNRN</sequence>
<evidence type="ECO:0000259" key="9">
    <source>
        <dbReference type="PROSITE" id="PS51192"/>
    </source>
</evidence>
<reference evidence="12 13" key="1">
    <citation type="submission" date="2023-03" db="EMBL/GenBank/DDBJ databases">
        <title>Complete genome sequences of several Auritidibacter ignavus strains isolated from ear infections.</title>
        <authorList>
            <person name="Baehr T."/>
            <person name="Baumhoegger A.M."/>
        </authorList>
    </citation>
    <scope>NUCLEOTIDE SEQUENCE [LARGE SCALE GENOMIC DNA]</scope>
    <source>
        <strain evidence="12 13">BABAE-6</strain>
    </source>
</reference>
<dbReference type="InterPro" id="IPR050547">
    <property type="entry name" value="DEAD_box_RNA_helicases"/>
</dbReference>
<evidence type="ECO:0000259" key="10">
    <source>
        <dbReference type="PROSITE" id="PS51194"/>
    </source>
</evidence>
<dbReference type="GO" id="GO:0016787">
    <property type="term" value="F:hydrolase activity"/>
    <property type="evidence" value="ECO:0007669"/>
    <property type="project" value="UniProtKB-KW"/>
</dbReference>
<dbReference type="InterPro" id="IPR014001">
    <property type="entry name" value="Helicase_ATP-bd"/>
</dbReference>
<dbReference type="PROSITE" id="PS51194">
    <property type="entry name" value="HELICASE_CTER"/>
    <property type="match status" value="1"/>
</dbReference>
<feature type="compositionally biased region" description="Basic residues" evidence="8">
    <location>
        <begin position="460"/>
        <end position="477"/>
    </location>
</feature>
<dbReference type="CDD" id="cd18787">
    <property type="entry name" value="SF2_C_DEAD"/>
    <property type="match status" value="1"/>
</dbReference>
<dbReference type="PROSITE" id="PS51195">
    <property type="entry name" value="Q_MOTIF"/>
    <property type="match status" value="1"/>
</dbReference>
<dbReference type="InterPro" id="IPR011545">
    <property type="entry name" value="DEAD/DEAH_box_helicase_dom"/>
</dbReference>
<dbReference type="Pfam" id="PF00270">
    <property type="entry name" value="DEAD"/>
    <property type="match status" value="1"/>
</dbReference>
<evidence type="ECO:0000256" key="7">
    <source>
        <dbReference type="RuleBase" id="RU000492"/>
    </source>
</evidence>
<feature type="short sequence motif" description="Q motif" evidence="6">
    <location>
        <begin position="33"/>
        <end position="61"/>
    </location>
</feature>
<feature type="compositionally biased region" description="Polar residues" evidence="8">
    <location>
        <begin position="1"/>
        <end position="11"/>
    </location>
</feature>
<dbReference type="SMART" id="SM00487">
    <property type="entry name" value="DEXDc"/>
    <property type="match status" value="1"/>
</dbReference>
<dbReference type="GO" id="GO:0005524">
    <property type="term" value="F:ATP binding"/>
    <property type="evidence" value="ECO:0007669"/>
    <property type="project" value="UniProtKB-KW"/>
</dbReference>
<comment type="similarity">
    <text evidence="7">Belongs to the DEAD box helicase family.</text>
</comment>
<dbReference type="CDD" id="cd00268">
    <property type="entry name" value="DEADc"/>
    <property type="match status" value="1"/>
</dbReference>
<keyword evidence="5 7" id="KW-0067">ATP-binding</keyword>
<dbReference type="EC" id="3.6.4.13" evidence="1"/>
<dbReference type="InterPro" id="IPR001650">
    <property type="entry name" value="Helicase_C-like"/>
</dbReference>
<accession>A0AAJ6AH17</accession>
<evidence type="ECO:0000259" key="11">
    <source>
        <dbReference type="PROSITE" id="PS51195"/>
    </source>
</evidence>
<dbReference type="InterPro" id="IPR044742">
    <property type="entry name" value="DEAD/DEAH_RhlB"/>
</dbReference>
<dbReference type="Proteomes" id="UP001224674">
    <property type="component" value="Chromosome"/>
</dbReference>
<dbReference type="InterPro" id="IPR014014">
    <property type="entry name" value="RNA_helicase_DEAD_Q_motif"/>
</dbReference>
<feature type="domain" description="Helicase ATP-binding" evidence="9">
    <location>
        <begin position="64"/>
        <end position="244"/>
    </location>
</feature>
<dbReference type="GO" id="GO:0005840">
    <property type="term" value="C:ribosome"/>
    <property type="evidence" value="ECO:0007669"/>
    <property type="project" value="TreeGrafter"/>
</dbReference>
<dbReference type="InterPro" id="IPR000629">
    <property type="entry name" value="RNA-helicase_DEAD-box_CS"/>
</dbReference>
<dbReference type="PROSITE" id="PS51192">
    <property type="entry name" value="HELICASE_ATP_BIND_1"/>
    <property type="match status" value="1"/>
</dbReference>
<keyword evidence="13" id="KW-1185">Reference proteome</keyword>
<dbReference type="PROSITE" id="PS00039">
    <property type="entry name" value="DEAD_ATP_HELICASE"/>
    <property type="match status" value="1"/>
</dbReference>
<evidence type="ECO:0000256" key="1">
    <source>
        <dbReference type="ARBA" id="ARBA00012552"/>
    </source>
</evidence>
<evidence type="ECO:0000256" key="6">
    <source>
        <dbReference type="PROSITE-ProRule" id="PRU00552"/>
    </source>
</evidence>
<feature type="compositionally biased region" description="Polar residues" evidence="8">
    <location>
        <begin position="21"/>
        <end position="33"/>
    </location>
</feature>
<dbReference type="Gene3D" id="3.40.50.300">
    <property type="entry name" value="P-loop containing nucleotide triphosphate hydrolases"/>
    <property type="match status" value="2"/>
</dbReference>
<keyword evidence="3 7" id="KW-0378">Hydrolase</keyword>
<dbReference type="PANTHER" id="PTHR47963">
    <property type="entry name" value="DEAD-BOX ATP-DEPENDENT RNA HELICASE 47, MITOCHONDRIAL"/>
    <property type="match status" value="1"/>
</dbReference>
<evidence type="ECO:0000313" key="12">
    <source>
        <dbReference type="EMBL" id="WGH93261.1"/>
    </source>
</evidence>
<dbReference type="EMBL" id="CP122566">
    <property type="protein sequence ID" value="WGH93261.1"/>
    <property type="molecule type" value="Genomic_DNA"/>
</dbReference>
<evidence type="ECO:0000256" key="8">
    <source>
        <dbReference type="SAM" id="MobiDB-lite"/>
    </source>
</evidence>
<name>A0AAJ6AH17_9MICC</name>
<feature type="compositionally biased region" description="Basic residues" evidence="8">
    <location>
        <begin position="504"/>
        <end position="524"/>
    </location>
</feature>
<dbReference type="InterPro" id="IPR027417">
    <property type="entry name" value="P-loop_NTPase"/>
</dbReference>
<dbReference type="AlphaFoldDB" id="A0AAJ6AH17"/>
<feature type="region of interest" description="Disordered" evidence="8">
    <location>
        <begin position="1"/>
        <end position="35"/>
    </location>
</feature>
<feature type="domain" description="DEAD-box RNA helicase Q" evidence="11">
    <location>
        <begin position="33"/>
        <end position="61"/>
    </location>
</feature>
<keyword evidence="2 7" id="KW-0547">Nucleotide-binding</keyword>
<dbReference type="GO" id="GO:0009409">
    <property type="term" value="P:response to cold"/>
    <property type="evidence" value="ECO:0007669"/>
    <property type="project" value="TreeGrafter"/>
</dbReference>
<keyword evidence="4 7" id="KW-0347">Helicase</keyword>
<proteinExistence type="inferred from homology"/>
<dbReference type="SMART" id="SM00490">
    <property type="entry name" value="HELICc"/>
    <property type="match status" value="1"/>
</dbReference>
<gene>
    <name evidence="12" type="ORF">QDX21_00100</name>
</gene>
<feature type="domain" description="Helicase C-terminal" evidence="10">
    <location>
        <begin position="273"/>
        <end position="419"/>
    </location>
</feature>
<dbReference type="GO" id="GO:0033592">
    <property type="term" value="F:RNA strand annealing activity"/>
    <property type="evidence" value="ECO:0007669"/>
    <property type="project" value="TreeGrafter"/>
</dbReference>
<evidence type="ECO:0000256" key="2">
    <source>
        <dbReference type="ARBA" id="ARBA00022741"/>
    </source>
</evidence>
<evidence type="ECO:0000256" key="3">
    <source>
        <dbReference type="ARBA" id="ARBA00022801"/>
    </source>
</evidence>
<dbReference type="GO" id="GO:0005829">
    <property type="term" value="C:cytosol"/>
    <property type="evidence" value="ECO:0007669"/>
    <property type="project" value="TreeGrafter"/>
</dbReference>